<dbReference type="PIRSF" id="PIRSF016578">
    <property type="entry name" value="HsaA"/>
    <property type="match status" value="1"/>
</dbReference>
<dbReference type="InterPro" id="IPR046373">
    <property type="entry name" value="Acyl-CoA_Oxase/DH_mid-dom_sf"/>
</dbReference>
<dbReference type="InterPro" id="IPR036250">
    <property type="entry name" value="AcylCo_DH-like_C"/>
</dbReference>
<dbReference type="Proteomes" id="UP001277761">
    <property type="component" value="Unassembled WGS sequence"/>
</dbReference>
<organism evidence="9 10">
    <name type="scientific">Patulibacter brassicae</name>
    <dbReference type="NCBI Taxonomy" id="1705717"/>
    <lineage>
        <taxon>Bacteria</taxon>
        <taxon>Bacillati</taxon>
        <taxon>Actinomycetota</taxon>
        <taxon>Thermoleophilia</taxon>
        <taxon>Solirubrobacterales</taxon>
        <taxon>Patulibacteraceae</taxon>
        <taxon>Patulibacter</taxon>
    </lineage>
</organism>
<evidence type="ECO:0000259" key="6">
    <source>
        <dbReference type="Pfam" id="PF00441"/>
    </source>
</evidence>
<evidence type="ECO:0000256" key="4">
    <source>
        <dbReference type="ARBA" id="ARBA00022827"/>
    </source>
</evidence>
<keyword evidence="3 5" id="KW-0285">Flavoprotein</keyword>
<dbReference type="Gene3D" id="1.20.140.10">
    <property type="entry name" value="Butyryl-CoA Dehydrogenase, subunit A, domain 3"/>
    <property type="match status" value="1"/>
</dbReference>
<evidence type="ECO:0000313" key="9">
    <source>
        <dbReference type="EMBL" id="MDX8151306.1"/>
    </source>
</evidence>
<evidence type="ECO:0000256" key="5">
    <source>
        <dbReference type="RuleBase" id="RU362125"/>
    </source>
</evidence>
<evidence type="ECO:0000256" key="1">
    <source>
        <dbReference type="ARBA" id="ARBA00001974"/>
    </source>
</evidence>
<dbReference type="Pfam" id="PF02770">
    <property type="entry name" value="Acyl-CoA_dh_M"/>
    <property type="match status" value="1"/>
</dbReference>
<comment type="cofactor">
    <cofactor evidence="1 5">
        <name>FAD</name>
        <dbReference type="ChEBI" id="CHEBI:57692"/>
    </cofactor>
</comment>
<keyword evidence="4 5" id="KW-0274">FAD</keyword>
<dbReference type="RefSeq" id="WP_319953456.1">
    <property type="nucleotide sequence ID" value="NZ_JAXAVX010000002.1"/>
</dbReference>
<keyword evidence="10" id="KW-1185">Reference proteome</keyword>
<evidence type="ECO:0000259" key="8">
    <source>
        <dbReference type="Pfam" id="PF02771"/>
    </source>
</evidence>
<keyword evidence="5" id="KW-0560">Oxidoreductase</keyword>
<dbReference type="Pfam" id="PF00441">
    <property type="entry name" value="Acyl-CoA_dh_1"/>
    <property type="match status" value="1"/>
</dbReference>
<dbReference type="Gene3D" id="1.10.540.10">
    <property type="entry name" value="Acyl-CoA dehydrogenase/oxidase, N-terminal domain"/>
    <property type="match status" value="1"/>
</dbReference>
<protein>
    <submittedName>
        <fullName evidence="9">Acyl-CoA dehydrogenase family protein</fullName>
    </submittedName>
</protein>
<dbReference type="InterPro" id="IPR037069">
    <property type="entry name" value="AcylCoA_DH/ox_N_sf"/>
</dbReference>
<accession>A0ABU4VK48</accession>
<comment type="similarity">
    <text evidence="2 5">Belongs to the acyl-CoA dehydrogenase family.</text>
</comment>
<feature type="domain" description="Acyl-CoA dehydrogenase/oxidase C-terminal" evidence="6">
    <location>
        <begin position="250"/>
        <end position="406"/>
    </location>
</feature>
<dbReference type="PANTHER" id="PTHR43884:SF12">
    <property type="entry name" value="ISOVALERYL-COA DEHYDROGENASE, MITOCHONDRIAL-RELATED"/>
    <property type="match status" value="1"/>
</dbReference>
<feature type="domain" description="Acyl-CoA dehydrogenase/oxidase N-terminal" evidence="8">
    <location>
        <begin position="28"/>
        <end position="139"/>
    </location>
</feature>
<dbReference type="Pfam" id="PF02771">
    <property type="entry name" value="Acyl-CoA_dh_N"/>
    <property type="match status" value="1"/>
</dbReference>
<dbReference type="InterPro" id="IPR009075">
    <property type="entry name" value="AcylCo_DH/oxidase_C"/>
</dbReference>
<dbReference type="SUPFAM" id="SSF47203">
    <property type="entry name" value="Acyl-CoA dehydrogenase C-terminal domain-like"/>
    <property type="match status" value="1"/>
</dbReference>
<evidence type="ECO:0000256" key="2">
    <source>
        <dbReference type="ARBA" id="ARBA00009347"/>
    </source>
</evidence>
<dbReference type="InterPro" id="IPR009100">
    <property type="entry name" value="AcylCoA_DH/oxidase_NM_dom_sf"/>
</dbReference>
<dbReference type="SUPFAM" id="SSF56645">
    <property type="entry name" value="Acyl-CoA dehydrogenase NM domain-like"/>
    <property type="match status" value="1"/>
</dbReference>
<dbReference type="PANTHER" id="PTHR43884">
    <property type="entry name" value="ACYL-COA DEHYDROGENASE"/>
    <property type="match status" value="1"/>
</dbReference>
<evidence type="ECO:0000313" key="10">
    <source>
        <dbReference type="Proteomes" id="UP001277761"/>
    </source>
</evidence>
<evidence type="ECO:0000256" key="3">
    <source>
        <dbReference type="ARBA" id="ARBA00022630"/>
    </source>
</evidence>
<feature type="domain" description="Acyl-CoA oxidase/dehydrogenase middle" evidence="7">
    <location>
        <begin position="144"/>
        <end position="238"/>
    </location>
</feature>
<dbReference type="InterPro" id="IPR006091">
    <property type="entry name" value="Acyl-CoA_Oxase/DH_mid-dom"/>
</dbReference>
<comment type="caution">
    <text evidence="9">The sequence shown here is derived from an EMBL/GenBank/DDBJ whole genome shotgun (WGS) entry which is preliminary data.</text>
</comment>
<gene>
    <name evidence="9" type="ORF">SK069_06875</name>
</gene>
<reference evidence="9 10" key="1">
    <citation type="submission" date="2023-11" db="EMBL/GenBank/DDBJ databases">
        <authorList>
            <person name="Xu M."/>
            <person name="Jiang T."/>
        </authorList>
    </citation>
    <scope>NUCLEOTIDE SEQUENCE [LARGE SCALE GENOMIC DNA]</scope>
    <source>
        <strain evidence="9 10">SD</strain>
    </source>
</reference>
<proteinExistence type="inferred from homology"/>
<sequence>MTSSTSGGTPARTQDRTWHDVFLPDDVAHVRELARTSVARHLAPVAREIGAMEESADAFPWEAFRGLAADGLFAVPFPEPHGAGLEHAMLATCLVTEEIAYESSSMAGVYDGQCILNARALSFARPEVQELVLPSLVSGASAFSFATTEPDASSDLTPTALRTVARRVDGGFRISGRKRWITNSVVADWCCVLCRDGDEPALTFLLVDMRADGVTVGAPDRKLGHRGQITADIVFEDVLVPEERVLGAPGKGLGAALASLAAGRVGIAAAGVGVAQKALDLAVERVRSRVLFGKRLGEMQHWQYRLADHATHLEAARSLYQKAAVRLDRGDRSGEPEASMAKQFATKLANDVARDAVQVFGGYGFAREIAATGETFQLEELFRDAKVLEIFEGANEVLQWVIARSLIGRDVTG</sequence>
<dbReference type="Gene3D" id="2.40.110.10">
    <property type="entry name" value="Butyryl-CoA Dehydrogenase, subunit A, domain 2"/>
    <property type="match status" value="1"/>
</dbReference>
<name>A0ABU4VK48_9ACTN</name>
<evidence type="ECO:0000259" key="7">
    <source>
        <dbReference type="Pfam" id="PF02770"/>
    </source>
</evidence>
<dbReference type="EMBL" id="JAXAVX010000002">
    <property type="protein sequence ID" value="MDX8151306.1"/>
    <property type="molecule type" value="Genomic_DNA"/>
</dbReference>
<dbReference type="InterPro" id="IPR013786">
    <property type="entry name" value="AcylCoA_DH/ox_N"/>
</dbReference>